<dbReference type="Proteomes" id="UP001281410">
    <property type="component" value="Unassembled WGS sequence"/>
</dbReference>
<gene>
    <name evidence="1" type="ORF">Dsin_002072</name>
</gene>
<accession>A0AAE0B5J5</accession>
<sequence>MITGLAISNLSNLFQSPKTNSSSFVGKPPQVVINKLKRLKNALKTWNWEVFGDLNSNITGKSVELQSIQLQMSNLGFSNEIFLDESRVHHELDVLLRRHECFYLDRSRVKWLQDGDRIPHSFMPLSDVGST</sequence>
<evidence type="ECO:0000313" key="1">
    <source>
        <dbReference type="EMBL" id="KAK3230191.1"/>
    </source>
</evidence>
<evidence type="ECO:0000313" key="2">
    <source>
        <dbReference type="Proteomes" id="UP001281410"/>
    </source>
</evidence>
<proteinExistence type="predicted"/>
<name>A0AAE0B5J5_9ROSI</name>
<keyword evidence="2" id="KW-1185">Reference proteome</keyword>
<dbReference type="AlphaFoldDB" id="A0AAE0B5J5"/>
<dbReference type="EMBL" id="JANJYJ010000001">
    <property type="protein sequence ID" value="KAK3230191.1"/>
    <property type="molecule type" value="Genomic_DNA"/>
</dbReference>
<comment type="caution">
    <text evidence="1">The sequence shown here is derived from an EMBL/GenBank/DDBJ whole genome shotgun (WGS) entry which is preliminary data.</text>
</comment>
<reference evidence="1" key="1">
    <citation type="journal article" date="2023" name="Plant J.">
        <title>Genome sequences and population genomics provide insights into the demographic history, inbreeding, and mutation load of two 'living fossil' tree species of Dipteronia.</title>
        <authorList>
            <person name="Feng Y."/>
            <person name="Comes H.P."/>
            <person name="Chen J."/>
            <person name="Zhu S."/>
            <person name="Lu R."/>
            <person name="Zhang X."/>
            <person name="Li P."/>
            <person name="Qiu J."/>
            <person name="Olsen K.M."/>
            <person name="Qiu Y."/>
        </authorList>
    </citation>
    <scope>NUCLEOTIDE SEQUENCE</scope>
    <source>
        <strain evidence="1">NBL</strain>
    </source>
</reference>
<organism evidence="1 2">
    <name type="scientific">Dipteronia sinensis</name>
    <dbReference type="NCBI Taxonomy" id="43782"/>
    <lineage>
        <taxon>Eukaryota</taxon>
        <taxon>Viridiplantae</taxon>
        <taxon>Streptophyta</taxon>
        <taxon>Embryophyta</taxon>
        <taxon>Tracheophyta</taxon>
        <taxon>Spermatophyta</taxon>
        <taxon>Magnoliopsida</taxon>
        <taxon>eudicotyledons</taxon>
        <taxon>Gunneridae</taxon>
        <taxon>Pentapetalae</taxon>
        <taxon>rosids</taxon>
        <taxon>malvids</taxon>
        <taxon>Sapindales</taxon>
        <taxon>Sapindaceae</taxon>
        <taxon>Hippocastanoideae</taxon>
        <taxon>Acereae</taxon>
        <taxon>Dipteronia</taxon>
    </lineage>
</organism>
<protein>
    <submittedName>
        <fullName evidence="1">Uncharacterized protein</fullName>
    </submittedName>
</protein>